<evidence type="ECO:0000313" key="3">
    <source>
        <dbReference type="Proteomes" id="UP000230167"/>
    </source>
</evidence>
<evidence type="ECO:0000256" key="1">
    <source>
        <dbReference type="SAM" id="SignalP"/>
    </source>
</evidence>
<dbReference type="AlphaFoldDB" id="A0A2J0UD00"/>
<organism evidence="2 3">
    <name type="scientific">Stenotrophomonas maltophilia</name>
    <name type="common">Pseudomonas maltophilia</name>
    <name type="synonym">Xanthomonas maltophilia</name>
    <dbReference type="NCBI Taxonomy" id="40324"/>
    <lineage>
        <taxon>Bacteria</taxon>
        <taxon>Pseudomonadati</taxon>
        <taxon>Pseudomonadota</taxon>
        <taxon>Gammaproteobacteria</taxon>
        <taxon>Lysobacterales</taxon>
        <taxon>Lysobacteraceae</taxon>
        <taxon>Stenotrophomonas</taxon>
        <taxon>Stenotrophomonas maltophilia group</taxon>
    </lineage>
</organism>
<gene>
    <name evidence="2" type="ORF">B9Y64_06995</name>
</gene>
<protein>
    <recommendedName>
        <fullName evidence="4">Secreted protein</fullName>
    </recommendedName>
</protein>
<comment type="caution">
    <text evidence="2">The sequence shown here is derived from an EMBL/GenBank/DDBJ whole genome shotgun (WGS) entry which is preliminary data.</text>
</comment>
<keyword evidence="1" id="KW-0732">Signal</keyword>
<dbReference type="EMBL" id="NEQV01000002">
    <property type="protein sequence ID" value="PJL31319.1"/>
    <property type="molecule type" value="Genomic_DNA"/>
</dbReference>
<feature type="chain" id="PRO_5014347078" description="Secreted protein" evidence="1">
    <location>
        <begin position="20"/>
        <end position="417"/>
    </location>
</feature>
<dbReference type="Proteomes" id="UP000230167">
    <property type="component" value="Unassembled WGS sequence"/>
</dbReference>
<name>A0A2J0UD00_STEMA</name>
<proteinExistence type="predicted"/>
<accession>A0A2J0UD00</accession>
<sequence>MRGRWLSVALLLAPSWVTAASSLDCTQGLLQRLGWRFEEASLSAPQVHGGPVCTRASLAESQAAGDLRVLWPAALPAAARQALLQRLLDDPATVCAYAFELGAATQRATSALQGNPGFRFSGPQLGWIGFGLQGAPAQGWQRTRSFGRGFVPRAGNSHALQAFYSGSVRAECGVGRQVAQLATQRELYGDAAFDTQFAADELSIGTFLALHDTDSILLGAHAGDFFADGKAVRTSAMGRQAFVGVPGFIEHVYDKVTLDDLSNQAENFVVVEVGEGAARALELHGGLAWYDQRNAELWKLAQDIPRTGQRYFERLLFERDPQLRARLAPRYHDALRRMDQLLDDPFYQQFVIYVHPRGIRPIGYHIARLLDRNPRTPFSIDLAVHNLHTTLYRRWREAQLRHCAATGRPGSLTLDPN</sequence>
<evidence type="ECO:0000313" key="2">
    <source>
        <dbReference type="EMBL" id="PJL31319.1"/>
    </source>
</evidence>
<feature type="signal peptide" evidence="1">
    <location>
        <begin position="1"/>
        <end position="19"/>
    </location>
</feature>
<reference evidence="2 3" key="1">
    <citation type="journal article" date="2017" name="Front. Microbiol.">
        <title>Double-Face Meets the Bacterial World: The Opportunistic Pathogen Stenotrophomonas maltophilia.</title>
        <authorList>
            <person name="Lira F."/>
            <person name="Berg G."/>
            <person name="Martinez J.L."/>
        </authorList>
    </citation>
    <scope>NUCLEOTIDE SEQUENCE [LARGE SCALE GENOMIC DNA]</scope>
    <source>
        <strain evidence="2 3">EA1</strain>
    </source>
</reference>
<evidence type="ECO:0008006" key="4">
    <source>
        <dbReference type="Google" id="ProtNLM"/>
    </source>
</evidence>